<dbReference type="InterPro" id="IPR018022">
    <property type="entry name" value="IPT"/>
</dbReference>
<name>A0A1F7KGN3_9BACT</name>
<evidence type="ECO:0000256" key="11">
    <source>
        <dbReference type="RuleBase" id="RU003783"/>
    </source>
</evidence>
<feature type="binding site" evidence="10">
    <location>
        <begin position="12"/>
        <end position="17"/>
    </location>
    <ligand>
        <name>substrate</name>
    </ligand>
</feature>
<feature type="site" description="Interaction with substrate tRNA" evidence="10">
    <location>
        <position position="142"/>
    </location>
</feature>
<feature type="binding site" evidence="10">
    <location>
        <begin position="10"/>
        <end position="17"/>
    </location>
    <ligand>
        <name>ATP</name>
        <dbReference type="ChEBI" id="CHEBI:30616"/>
    </ligand>
</feature>
<evidence type="ECO:0000256" key="8">
    <source>
        <dbReference type="ARBA" id="ARBA00022842"/>
    </source>
</evidence>
<proteinExistence type="inferred from homology"/>
<evidence type="ECO:0000256" key="3">
    <source>
        <dbReference type="ARBA" id="ARBA00005842"/>
    </source>
</evidence>
<dbReference type="Gene3D" id="1.10.287.890">
    <property type="entry name" value="Crystal structure of tRNA isopentenylpyrophosphate transferase (bh2366) domain"/>
    <property type="match status" value="1"/>
</dbReference>
<dbReference type="EC" id="2.5.1.75" evidence="10"/>
<feature type="site" description="Interaction with substrate tRNA" evidence="10">
    <location>
        <position position="119"/>
    </location>
</feature>
<dbReference type="Gene3D" id="3.40.50.300">
    <property type="entry name" value="P-loop containing nucleotide triphosphate hydrolases"/>
    <property type="match status" value="1"/>
</dbReference>
<dbReference type="GO" id="GO:0005524">
    <property type="term" value="F:ATP binding"/>
    <property type="evidence" value="ECO:0007669"/>
    <property type="project" value="UniProtKB-UniRule"/>
</dbReference>
<evidence type="ECO:0000256" key="10">
    <source>
        <dbReference type="HAMAP-Rule" id="MF_00185"/>
    </source>
</evidence>
<keyword evidence="7 10" id="KW-0067">ATP-binding</keyword>
<comment type="similarity">
    <text evidence="3 10 13">Belongs to the IPP transferase family.</text>
</comment>
<evidence type="ECO:0000256" key="4">
    <source>
        <dbReference type="ARBA" id="ARBA00022679"/>
    </source>
</evidence>
<reference evidence="14 15" key="1">
    <citation type="journal article" date="2016" name="Nat. Commun.">
        <title>Thousands of microbial genomes shed light on interconnected biogeochemical processes in an aquifer system.</title>
        <authorList>
            <person name="Anantharaman K."/>
            <person name="Brown C.T."/>
            <person name="Hug L.A."/>
            <person name="Sharon I."/>
            <person name="Castelle C.J."/>
            <person name="Probst A.J."/>
            <person name="Thomas B.C."/>
            <person name="Singh A."/>
            <person name="Wilkins M.J."/>
            <person name="Karaoz U."/>
            <person name="Brodie E.L."/>
            <person name="Williams K.H."/>
            <person name="Hubbard S.S."/>
            <person name="Banfield J.F."/>
        </authorList>
    </citation>
    <scope>NUCLEOTIDE SEQUENCE [LARGE SCALE GENOMIC DNA]</scope>
</reference>
<comment type="cofactor">
    <cofactor evidence="1 10">
        <name>Mg(2+)</name>
        <dbReference type="ChEBI" id="CHEBI:18420"/>
    </cofactor>
</comment>
<comment type="caution">
    <text evidence="10">Lacks conserved residue(s) required for the propagation of feature annotation.</text>
</comment>
<keyword evidence="8 10" id="KW-0460">Magnesium</keyword>
<dbReference type="AlphaFoldDB" id="A0A1F7KGN3"/>
<dbReference type="GO" id="GO:0052381">
    <property type="term" value="F:tRNA dimethylallyltransferase activity"/>
    <property type="evidence" value="ECO:0007669"/>
    <property type="project" value="UniProtKB-UniRule"/>
</dbReference>
<protein>
    <recommendedName>
        <fullName evidence="10">tRNA dimethylallyltransferase</fullName>
        <ecNumber evidence="10">2.5.1.75</ecNumber>
    </recommendedName>
    <alternativeName>
        <fullName evidence="10">Dimethylallyl diphosphate:tRNA dimethylallyltransferase</fullName>
        <shortName evidence="10">DMAPP:tRNA dimethylallyltransferase</shortName>
        <shortName evidence="10">DMATase</shortName>
    </alternativeName>
    <alternativeName>
        <fullName evidence="10">Isopentenyl-diphosphate:tRNA isopentenyltransferase</fullName>
        <shortName evidence="10">IPP transferase</shortName>
        <shortName evidence="10">IPPT</shortName>
        <shortName evidence="10">IPTase</shortName>
    </alternativeName>
</protein>
<keyword evidence="4 10" id="KW-0808">Transferase</keyword>
<evidence type="ECO:0000313" key="15">
    <source>
        <dbReference type="Proteomes" id="UP000178450"/>
    </source>
</evidence>
<keyword evidence="6 10" id="KW-0547">Nucleotide-binding</keyword>
<dbReference type="InterPro" id="IPR027417">
    <property type="entry name" value="P-loop_NTPase"/>
</dbReference>
<organism evidence="14 15">
    <name type="scientific">Candidatus Roizmanbacteria bacterium RIFOXYA1_FULL_41_12</name>
    <dbReference type="NCBI Taxonomy" id="1802082"/>
    <lineage>
        <taxon>Bacteria</taxon>
        <taxon>Candidatus Roizmaniibacteriota</taxon>
    </lineage>
</organism>
<dbReference type="HAMAP" id="MF_00185">
    <property type="entry name" value="IPP_trans"/>
    <property type="match status" value="1"/>
</dbReference>
<dbReference type="GO" id="GO:0006400">
    <property type="term" value="P:tRNA modification"/>
    <property type="evidence" value="ECO:0007669"/>
    <property type="project" value="TreeGrafter"/>
</dbReference>
<evidence type="ECO:0000256" key="5">
    <source>
        <dbReference type="ARBA" id="ARBA00022694"/>
    </source>
</evidence>
<sequence length="305" mass="35105">MKPKLVVITGTTASGKTELAINQALELNGEIISADSRQLYRHLDIITGKDITEPNFQLVKTLAPHFNLGYYTIAKVPVWLYDIVDPKQTFSSYDWAVCAKEAIKLIIKKNKTPILVGGSYFYLQSLLNGLTHTGIPPNLARRQRLEKLSLNELQNKLQTLNPNVYAKLNSSDRQNKRRLVRWLEKIGTTNFSESASWPGIERDYQIQYLGLRFSDKEVFKTRVRARIDKRLAQGALDEVELLLQMGYSPDDPGMQTIGYCQLLAYLKDELTLEQAKEIWFNKEMQYAKRQVTFMKKNPQISWEIL</sequence>
<evidence type="ECO:0000313" key="14">
    <source>
        <dbReference type="EMBL" id="OGK67033.1"/>
    </source>
</evidence>
<comment type="catalytic activity">
    <reaction evidence="9 10 11">
        <text>adenosine(37) in tRNA + dimethylallyl diphosphate = N(6)-dimethylallyladenosine(37) in tRNA + diphosphate</text>
        <dbReference type="Rhea" id="RHEA:26482"/>
        <dbReference type="Rhea" id="RHEA-COMP:10162"/>
        <dbReference type="Rhea" id="RHEA-COMP:10375"/>
        <dbReference type="ChEBI" id="CHEBI:33019"/>
        <dbReference type="ChEBI" id="CHEBI:57623"/>
        <dbReference type="ChEBI" id="CHEBI:74411"/>
        <dbReference type="ChEBI" id="CHEBI:74415"/>
        <dbReference type="EC" id="2.5.1.75"/>
    </reaction>
</comment>
<comment type="subunit">
    <text evidence="10">Monomer.</text>
</comment>
<evidence type="ECO:0000256" key="1">
    <source>
        <dbReference type="ARBA" id="ARBA00001946"/>
    </source>
</evidence>
<gene>
    <name evidence="10" type="primary">miaA</name>
    <name evidence="14" type="ORF">A2209_03195</name>
</gene>
<evidence type="ECO:0000256" key="9">
    <source>
        <dbReference type="ARBA" id="ARBA00049563"/>
    </source>
</evidence>
<dbReference type="SUPFAM" id="SSF52540">
    <property type="entry name" value="P-loop containing nucleoside triphosphate hydrolases"/>
    <property type="match status" value="1"/>
</dbReference>
<evidence type="ECO:0000256" key="7">
    <source>
        <dbReference type="ARBA" id="ARBA00022840"/>
    </source>
</evidence>
<feature type="region of interest" description="Interaction with substrate tRNA" evidence="10">
    <location>
        <begin position="35"/>
        <end position="38"/>
    </location>
</feature>
<dbReference type="Proteomes" id="UP000178450">
    <property type="component" value="Unassembled WGS sequence"/>
</dbReference>
<dbReference type="PANTHER" id="PTHR11088:SF60">
    <property type="entry name" value="TRNA DIMETHYLALLYLTRANSFERASE"/>
    <property type="match status" value="1"/>
</dbReference>
<dbReference type="EMBL" id="MGBG01000002">
    <property type="protein sequence ID" value="OGK67033.1"/>
    <property type="molecule type" value="Genomic_DNA"/>
</dbReference>
<evidence type="ECO:0000256" key="2">
    <source>
        <dbReference type="ARBA" id="ARBA00003213"/>
    </source>
</evidence>
<dbReference type="NCBIfam" id="TIGR00174">
    <property type="entry name" value="miaA"/>
    <property type="match status" value="1"/>
</dbReference>
<comment type="caution">
    <text evidence="14">The sequence shown here is derived from an EMBL/GenBank/DDBJ whole genome shotgun (WGS) entry which is preliminary data.</text>
</comment>
<evidence type="ECO:0000256" key="12">
    <source>
        <dbReference type="RuleBase" id="RU003784"/>
    </source>
</evidence>
<keyword evidence="5 10" id="KW-0819">tRNA processing</keyword>
<evidence type="ECO:0000256" key="6">
    <source>
        <dbReference type="ARBA" id="ARBA00022741"/>
    </source>
</evidence>
<evidence type="ECO:0000256" key="13">
    <source>
        <dbReference type="RuleBase" id="RU003785"/>
    </source>
</evidence>
<dbReference type="InterPro" id="IPR039657">
    <property type="entry name" value="Dimethylallyltransferase"/>
</dbReference>
<accession>A0A1F7KGN3</accession>
<dbReference type="PANTHER" id="PTHR11088">
    <property type="entry name" value="TRNA DIMETHYLALLYLTRANSFERASE"/>
    <property type="match status" value="1"/>
</dbReference>
<comment type="function">
    <text evidence="2 10 12">Catalyzes the transfer of a dimethylallyl group onto the adenine at position 37 in tRNAs that read codons beginning with uridine, leading to the formation of N6-(dimethylallyl)adenosine (i(6)A).</text>
</comment>
<dbReference type="Pfam" id="PF01715">
    <property type="entry name" value="IPPT"/>
    <property type="match status" value="1"/>
</dbReference>